<dbReference type="Pfam" id="PF06979">
    <property type="entry name" value="TMEM70"/>
    <property type="match status" value="1"/>
</dbReference>
<evidence type="ECO:0000256" key="2">
    <source>
        <dbReference type="SAM" id="Phobius"/>
    </source>
</evidence>
<sequence length="207" mass="23012">MISCARLASIGSGMSRYSSLLRPASTISRVMSSHVQGRKTIITKIQSSNMSQGINDPNNHNWNLVYEGPLSKSVKYVKGFSLTTAAASIAGSPILVYFGKQSVPIVGKLAIAGLLCIIGNSTTVLLHWFSKAYVHKMYYDSTRQVFSAETSSFLGRLQRTDFEVKDIIFPQEESAFSTFEAKGKKFFLHQEMVEAQQVLHFLREAQM</sequence>
<dbReference type="InParanoid" id="A0A6P8J3Z8"/>
<dbReference type="OrthoDB" id="156886at2759"/>
<protein>
    <submittedName>
        <fullName evidence="4">Transmembrane protein 70, mitochondrial-like</fullName>
    </submittedName>
</protein>
<comment type="similarity">
    <text evidence="1">Belongs to the TMEM70 family.</text>
</comment>
<keyword evidence="2" id="KW-0472">Membrane</keyword>
<dbReference type="PANTHER" id="PTHR13281">
    <property type="entry name" value="TRANSMEMBRANE PROTEIN 70, MITOCHONDRIAL"/>
    <property type="match status" value="1"/>
</dbReference>
<dbReference type="GeneID" id="116308471"/>
<feature type="transmembrane region" description="Helical" evidence="2">
    <location>
        <begin position="105"/>
        <end position="129"/>
    </location>
</feature>
<dbReference type="GO" id="GO:0031966">
    <property type="term" value="C:mitochondrial membrane"/>
    <property type="evidence" value="ECO:0007669"/>
    <property type="project" value="TreeGrafter"/>
</dbReference>
<dbReference type="InterPro" id="IPR009724">
    <property type="entry name" value="TMEM70"/>
</dbReference>
<feature type="transmembrane region" description="Helical" evidence="2">
    <location>
        <begin position="80"/>
        <end position="99"/>
    </location>
</feature>
<reference evidence="4" key="1">
    <citation type="submission" date="2025-08" db="UniProtKB">
        <authorList>
            <consortium name="RefSeq"/>
        </authorList>
    </citation>
    <scope>IDENTIFICATION</scope>
    <source>
        <tissue evidence="4">Tentacle</tissue>
    </source>
</reference>
<dbReference type="InterPro" id="IPR045325">
    <property type="entry name" value="TMEM70/TMEM186/TMEM223"/>
</dbReference>
<evidence type="ECO:0000313" key="3">
    <source>
        <dbReference type="Proteomes" id="UP000515163"/>
    </source>
</evidence>
<dbReference type="FunCoup" id="A0A6P8J3Z8">
    <property type="interactions" value="1370"/>
</dbReference>
<dbReference type="Proteomes" id="UP000515163">
    <property type="component" value="Unplaced"/>
</dbReference>
<organism evidence="3 4">
    <name type="scientific">Actinia tenebrosa</name>
    <name type="common">Australian red waratah sea anemone</name>
    <dbReference type="NCBI Taxonomy" id="6105"/>
    <lineage>
        <taxon>Eukaryota</taxon>
        <taxon>Metazoa</taxon>
        <taxon>Cnidaria</taxon>
        <taxon>Anthozoa</taxon>
        <taxon>Hexacorallia</taxon>
        <taxon>Actiniaria</taxon>
        <taxon>Actiniidae</taxon>
        <taxon>Actinia</taxon>
    </lineage>
</organism>
<gene>
    <name evidence="4" type="primary">LOC116308471</name>
</gene>
<dbReference type="PANTHER" id="PTHR13281:SF0">
    <property type="entry name" value="TRANSMEMBRANE PROTEIN 70, MITOCHONDRIAL"/>
    <property type="match status" value="1"/>
</dbReference>
<dbReference type="KEGG" id="aten:116308471"/>
<keyword evidence="3" id="KW-1185">Reference proteome</keyword>
<evidence type="ECO:0000256" key="1">
    <source>
        <dbReference type="ARBA" id="ARBA00005280"/>
    </source>
</evidence>
<keyword evidence="2" id="KW-1133">Transmembrane helix</keyword>
<name>A0A6P8J3Z8_ACTTE</name>
<proteinExistence type="inferred from homology"/>
<dbReference type="GO" id="GO:0033615">
    <property type="term" value="P:mitochondrial proton-transporting ATP synthase complex assembly"/>
    <property type="evidence" value="ECO:0007669"/>
    <property type="project" value="TreeGrafter"/>
</dbReference>
<dbReference type="RefSeq" id="XP_031574751.1">
    <property type="nucleotide sequence ID" value="XM_031718891.1"/>
</dbReference>
<keyword evidence="2" id="KW-0812">Transmembrane</keyword>
<dbReference type="AlphaFoldDB" id="A0A6P8J3Z8"/>
<evidence type="ECO:0000313" key="4">
    <source>
        <dbReference type="RefSeq" id="XP_031574751.1"/>
    </source>
</evidence>
<accession>A0A6P8J3Z8</accession>